<dbReference type="InterPro" id="IPR017850">
    <property type="entry name" value="Alkaline_phosphatase_core_sf"/>
</dbReference>
<comment type="similarity">
    <text evidence="1">Belongs to the sulfatase family.</text>
</comment>
<keyword evidence="2" id="KW-0479">Metal-binding</keyword>
<evidence type="ECO:0000256" key="1">
    <source>
        <dbReference type="ARBA" id="ARBA00008779"/>
    </source>
</evidence>
<dbReference type="InterPro" id="IPR024607">
    <property type="entry name" value="Sulfatase_CS"/>
</dbReference>
<dbReference type="InterPro" id="IPR025863">
    <property type="entry name" value="Choline_sulf_C_dom"/>
</dbReference>
<reference evidence="6 7" key="1">
    <citation type="submission" date="2015-07" db="EMBL/GenBank/DDBJ databases">
        <title>Draft Genome Sequence of Komagataeibacter intermedius Strain AF2, Isolated from Kombucha Tea.</title>
        <authorList>
            <person name="Santos R.A."/>
            <person name="Berretta A.A."/>
            <person name="Barud H.S."/>
            <person name="Ribeiro S.J."/>
            <person name="Gonzalez-Garcia L.N."/>
            <person name="Zucchi T.D."/>
            <person name="Goldman G.H."/>
            <person name="Riano-Pachon D.M."/>
        </authorList>
    </citation>
    <scope>NUCLEOTIDE SEQUENCE [LARGE SCALE GENOMIC DNA]</scope>
    <source>
        <strain evidence="6 7">AF2</strain>
    </source>
</reference>
<dbReference type="InterPro" id="IPR000917">
    <property type="entry name" value="Sulfatase_N"/>
</dbReference>
<dbReference type="EMBL" id="JUFX02000239">
    <property type="protein sequence ID" value="KPH85451.1"/>
    <property type="molecule type" value="Genomic_DNA"/>
</dbReference>
<dbReference type="GO" id="GO:0005737">
    <property type="term" value="C:cytoplasm"/>
    <property type="evidence" value="ECO:0007669"/>
    <property type="project" value="TreeGrafter"/>
</dbReference>
<dbReference type="InterPro" id="IPR017785">
    <property type="entry name" value="Choline-sulfatase"/>
</dbReference>
<accession>A0A0N1F8Z7</accession>
<dbReference type="GO" id="GO:0008484">
    <property type="term" value="F:sulfuric ester hydrolase activity"/>
    <property type="evidence" value="ECO:0007669"/>
    <property type="project" value="TreeGrafter"/>
</dbReference>
<dbReference type="NCBIfam" id="TIGR03417">
    <property type="entry name" value="chol_sulfatase"/>
    <property type="match status" value="1"/>
</dbReference>
<dbReference type="Proteomes" id="UP000031553">
    <property type="component" value="Unassembled WGS sequence"/>
</dbReference>
<dbReference type="GO" id="GO:0046872">
    <property type="term" value="F:metal ion binding"/>
    <property type="evidence" value="ECO:0007669"/>
    <property type="project" value="UniProtKB-KW"/>
</dbReference>
<dbReference type="PANTHER" id="PTHR45953:SF1">
    <property type="entry name" value="IDURONATE 2-SULFATASE"/>
    <property type="match status" value="1"/>
</dbReference>
<evidence type="ECO:0000259" key="5">
    <source>
        <dbReference type="Pfam" id="PF12411"/>
    </source>
</evidence>
<evidence type="ECO:0000313" key="7">
    <source>
        <dbReference type="Proteomes" id="UP000031553"/>
    </source>
</evidence>
<dbReference type="RefSeq" id="WP_025440093.1">
    <property type="nucleotide sequence ID" value="NZ_JUFX02000239.1"/>
</dbReference>
<feature type="domain" description="Choline sulfatase enzyme C-terminal" evidence="5">
    <location>
        <begin position="453"/>
        <end position="503"/>
    </location>
</feature>
<keyword evidence="3" id="KW-0378">Hydrolase</keyword>
<dbReference type="OrthoDB" id="9795675at2"/>
<dbReference type="PANTHER" id="PTHR45953">
    <property type="entry name" value="IDURONATE 2-SULFATASE"/>
    <property type="match status" value="1"/>
</dbReference>
<gene>
    <name evidence="6" type="ORF">GLUCOINTEAF2_0203373</name>
</gene>
<organism evidence="6 7">
    <name type="scientific">Komagataeibacter intermedius AF2</name>
    <dbReference type="NCBI Taxonomy" id="1458464"/>
    <lineage>
        <taxon>Bacteria</taxon>
        <taxon>Pseudomonadati</taxon>
        <taxon>Pseudomonadota</taxon>
        <taxon>Alphaproteobacteria</taxon>
        <taxon>Acetobacterales</taxon>
        <taxon>Acetobacteraceae</taxon>
        <taxon>Komagataeibacter</taxon>
    </lineage>
</organism>
<dbReference type="AlphaFoldDB" id="A0A0N1F8Z7"/>
<dbReference type="FunFam" id="3.40.720.10:FF:000032">
    <property type="entry name" value="Choline sulfatase"/>
    <property type="match status" value="1"/>
</dbReference>
<evidence type="ECO:0000256" key="3">
    <source>
        <dbReference type="ARBA" id="ARBA00022801"/>
    </source>
</evidence>
<name>A0A0N1F8Z7_9PROT</name>
<dbReference type="Gene3D" id="3.40.720.10">
    <property type="entry name" value="Alkaline Phosphatase, subunit A"/>
    <property type="match status" value="1"/>
</dbReference>
<sequence>MLEQQSNRPNFLVVLADQLTAALLPAVLGGRDPSPVIVPNLTDLAGQGVVFGNAYTNSPLCGPSRAAFMSGLLPTISGVYDNACEWHADTPTFGHRLRLAGYRTILSGKMHFVGPDQLHGFEERLTTDIYPADFSWVPDWLHPEIRPDWYHSMDSVHQAGPVVRSNQIDYDEEVAFATRRKLYDLARTRDGRPFCMLVSFTHPHDPFNIGQEWWDRYAGVPIPSPQVDLAQDPHPAVIRIREACGITADPATPQAALRARRAYFGAISYIDHQVGRLRAVLQETGLDRDTVIVFTSDHGEMLGEHGLWYKMSFHEGASRVPLIFSGLDFFRPRIVRDAVSLVDVGETLCTLAGAPPAPRTDGRSLVPHLNGLGGHDGVFGEYCGEGTTAPVSMIRRAQWKFIHTPGEPDQLFDLNDDPDETRNLNGSNAAAAILAAFREETHKKWDYARITRDVIASQQRRQLVSRSLAMGTCTHWDYQPPPNAHNAYIRNHKPLETLETEARLYPPSVR</sequence>
<dbReference type="PROSITE" id="PS00149">
    <property type="entry name" value="SULFATASE_2"/>
    <property type="match status" value="1"/>
</dbReference>
<dbReference type="CDD" id="cd16032">
    <property type="entry name" value="choline-sulfatase"/>
    <property type="match status" value="1"/>
</dbReference>
<proteinExistence type="inferred from homology"/>
<feature type="domain" description="Sulfatase N-terminal" evidence="4">
    <location>
        <begin position="9"/>
        <end position="354"/>
    </location>
</feature>
<evidence type="ECO:0000313" key="6">
    <source>
        <dbReference type="EMBL" id="KPH85451.1"/>
    </source>
</evidence>
<dbReference type="Pfam" id="PF12411">
    <property type="entry name" value="Choline_sulf_C"/>
    <property type="match status" value="1"/>
</dbReference>
<dbReference type="Pfam" id="PF00884">
    <property type="entry name" value="Sulfatase"/>
    <property type="match status" value="1"/>
</dbReference>
<protein>
    <submittedName>
        <fullName evidence="6">Sulfatase</fullName>
    </submittedName>
</protein>
<dbReference type="SUPFAM" id="SSF53649">
    <property type="entry name" value="Alkaline phosphatase-like"/>
    <property type="match status" value="1"/>
</dbReference>
<evidence type="ECO:0000259" key="4">
    <source>
        <dbReference type="Pfam" id="PF00884"/>
    </source>
</evidence>
<comment type="caution">
    <text evidence="6">The sequence shown here is derived from an EMBL/GenBank/DDBJ whole genome shotgun (WGS) entry which is preliminary data.</text>
</comment>
<evidence type="ECO:0000256" key="2">
    <source>
        <dbReference type="ARBA" id="ARBA00022723"/>
    </source>
</evidence>